<comment type="subcellular location">
    <subcellularLocation>
        <location evidence="1">Membrane</location>
        <topology evidence="1">Multi-pass membrane protein</topology>
    </subcellularLocation>
</comment>
<evidence type="ECO:0000256" key="3">
    <source>
        <dbReference type="ARBA" id="ARBA00022989"/>
    </source>
</evidence>
<evidence type="ECO:0000256" key="5">
    <source>
        <dbReference type="RuleBase" id="RU004379"/>
    </source>
</evidence>
<comment type="caution">
    <text evidence="6">The sequence shown here is derived from an EMBL/GenBank/DDBJ whole genome shotgun (WGS) entry which is preliminary data.</text>
</comment>
<dbReference type="GO" id="GO:0016020">
    <property type="term" value="C:membrane"/>
    <property type="evidence" value="ECO:0007669"/>
    <property type="project" value="UniProtKB-SubCell"/>
</dbReference>
<reference evidence="6" key="1">
    <citation type="submission" date="2021-09" db="EMBL/GenBank/DDBJ databases">
        <authorList>
            <consortium name="AG Swart"/>
            <person name="Singh M."/>
            <person name="Singh A."/>
            <person name="Seah K."/>
            <person name="Emmerich C."/>
        </authorList>
    </citation>
    <scope>NUCLEOTIDE SEQUENCE</scope>
    <source>
        <strain evidence="6">ATCC30299</strain>
    </source>
</reference>
<feature type="transmembrane region" description="Helical" evidence="5">
    <location>
        <begin position="137"/>
        <end position="160"/>
    </location>
</feature>
<dbReference type="PANTHER" id="PTHR23291:SF50">
    <property type="entry name" value="PROTEIN LIFEGUARD 4"/>
    <property type="match status" value="1"/>
</dbReference>
<proteinExistence type="inferred from homology"/>
<comment type="similarity">
    <text evidence="5">Belongs to the BI1 family.</text>
</comment>
<dbReference type="PANTHER" id="PTHR23291">
    <property type="entry name" value="BAX INHIBITOR-RELATED"/>
    <property type="match status" value="1"/>
</dbReference>
<feature type="transmembrane region" description="Helical" evidence="5">
    <location>
        <begin position="167"/>
        <end position="186"/>
    </location>
</feature>
<dbReference type="Proteomes" id="UP001162131">
    <property type="component" value="Unassembled WGS sequence"/>
</dbReference>
<dbReference type="AlphaFoldDB" id="A0AAU9IFM9"/>
<keyword evidence="3 5" id="KW-1133">Transmembrane helix</keyword>
<keyword evidence="4 5" id="KW-0472">Membrane</keyword>
<feature type="transmembrane region" description="Helical" evidence="5">
    <location>
        <begin position="192"/>
        <end position="211"/>
    </location>
</feature>
<evidence type="ECO:0000256" key="4">
    <source>
        <dbReference type="ARBA" id="ARBA00023136"/>
    </source>
</evidence>
<feature type="transmembrane region" description="Helical" evidence="5">
    <location>
        <begin position="48"/>
        <end position="69"/>
    </location>
</feature>
<feature type="transmembrane region" description="Helical" evidence="5">
    <location>
        <begin position="81"/>
        <end position="99"/>
    </location>
</feature>
<keyword evidence="2 5" id="KW-0812">Transmembrane</keyword>
<gene>
    <name evidence="6" type="ORF">BSTOLATCC_MIC7176</name>
</gene>
<dbReference type="Pfam" id="PF01027">
    <property type="entry name" value="Bax1-I"/>
    <property type="match status" value="1"/>
</dbReference>
<dbReference type="EMBL" id="CAJZBQ010000008">
    <property type="protein sequence ID" value="CAG9312650.1"/>
    <property type="molecule type" value="Genomic_DNA"/>
</dbReference>
<evidence type="ECO:0000313" key="6">
    <source>
        <dbReference type="EMBL" id="CAG9312650.1"/>
    </source>
</evidence>
<evidence type="ECO:0000256" key="2">
    <source>
        <dbReference type="ARBA" id="ARBA00022692"/>
    </source>
</evidence>
<name>A0AAU9IFM9_9CILI</name>
<keyword evidence="7" id="KW-1185">Reference proteome</keyword>
<accession>A0AAU9IFM9</accession>
<evidence type="ECO:0000313" key="7">
    <source>
        <dbReference type="Proteomes" id="UP001162131"/>
    </source>
</evidence>
<dbReference type="InterPro" id="IPR006214">
    <property type="entry name" value="Bax_inhibitor_1-related"/>
</dbReference>
<feature type="transmembrane region" description="Helical" evidence="5">
    <location>
        <begin position="111"/>
        <end position="131"/>
    </location>
</feature>
<feature type="transmembrane region" description="Helical" evidence="5">
    <location>
        <begin position="232"/>
        <end position="253"/>
    </location>
</feature>
<evidence type="ECO:0000256" key="1">
    <source>
        <dbReference type="ARBA" id="ARBA00004141"/>
    </source>
</evidence>
<organism evidence="6 7">
    <name type="scientific">Blepharisma stoltei</name>
    <dbReference type="NCBI Taxonomy" id="1481888"/>
    <lineage>
        <taxon>Eukaryota</taxon>
        <taxon>Sar</taxon>
        <taxon>Alveolata</taxon>
        <taxon>Ciliophora</taxon>
        <taxon>Postciliodesmatophora</taxon>
        <taxon>Heterotrichea</taxon>
        <taxon>Heterotrichida</taxon>
        <taxon>Blepharismidae</taxon>
        <taxon>Blepharisma</taxon>
    </lineage>
</organism>
<protein>
    <submittedName>
        <fullName evidence="6">Uncharacterized protein</fullName>
    </submittedName>
</protein>
<sequence>MSSELEFSENSQNNAIIQVFYPTCSAISTNYNGLEIRPKDTKKFLKKVMTLLYIQLSITILLSAIILSVKDIQKWIQSNNSFQLVSLGLSIISIAALRYRKTFAKKVPINYTLCAIFNIGVSVIIGNFVGIHFKNLIIFLAVSAFTIAIQWNLAMVALFIQKDLTKWYGAIFEFLIAGILAGIFLLPYLTNFVKIGFCVLFFSIYVIAIIIDFQAINGNGVFELTNDDYITGAIFLFVEVVGFLVYVIIVIFIF</sequence>